<evidence type="ECO:0000256" key="4">
    <source>
        <dbReference type="ARBA" id="ARBA00023136"/>
    </source>
</evidence>
<comment type="subcellular location">
    <subcellularLocation>
        <location evidence="1">Membrane</location>
        <topology evidence="1">Multi-pass membrane protein</topology>
    </subcellularLocation>
</comment>
<dbReference type="Proteomes" id="UP000245771">
    <property type="component" value="Unassembled WGS sequence"/>
</dbReference>
<evidence type="ECO:0000256" key="1">
    <source>
        <dbReference type="ARBA" id="ARBA00004141"/>
    </source>
</evidence>
<reference evidence="7 8" key="1">
    <citation type="journal article" date="2018" name="Mol. Biol. Evol.">
        <title>Broad Genomic Sampling Reveals a Smut Pathogenic Ancestry of the Fungal Clade Ustilaginomycotina.</title>
        <authorList>
            <person name="Kijpornyongpan T."/>
            <person name="Mondo S.J."/>
            <person name="Barry K."/>
            <person name="Sandor L."/>
            <person name="Lee J."/>
            <person name="Lipzen A."/>
            <person name="Pangilinan J."/>
            <person name="LaButti K."/>
            <person name="Hainaut M."/>
            <person name="Henrissat B."/>
            <person name="Grigoriev I.V."/>
            <person name="Spatafora J.W."/>
            <person name="Aime M.C."/>
        </authorList>
    </citation>
    <scope>NUCLEOTIDE SEQUENCE [LARGE SCALE GENOMIC DNA]</scope>
    <source>
        <strain evidence="7 8">MCA 3882</strain>
    </source>
</reference>
<evidence type="ECO:0000256" key="3">
    <source>
        <dbReference type="ARBA" id="ARBA00022989"/>
    </source>
</evidence>
<feature type="transmembrane region" description="Helical" evidence="5">
    <location>
        <begin position="189"/>
        <end position="209"/>
    </location>
</feature>
<feature type="region of interest" description="Disordered" evidence="6">
    <location>
        <begin position="1"/>
        <end position="42"/>
    </location>
</feature>
<dbReference type="Pfam" id="PF01027">
    <property type="entry name" value="Bax1-I"/>
    <property type="match status" value="1"/>
</dbReference>
<keyword evidence="2 5" id="KW-0812">Transmembrane</keyword>
<dbReference type="CDD" id="cd10429">
    <property type="entry name" value="GAAP_like"/>
    <property type="match status" value="1"/>
</dbReference>
<feature type="transmembrane region" description="Helical" evidence="5">
    <location>
        <begin position="130"/>
        <end position="152"/>
    </location>
</feature>
<proteinExistence type="inferred from homology"/>
<keyword evidence="8" id="KW-1185">Reference proteome</keyword>
<name>A0A316V2N3_9BASI</name>
<feature type="compositionally biased region" description="Polar residues" evidence="6">
    <location>
        <begin position="1"/>
        <end position="14"/>
    </location>
</feature>
<dbReference type="GeneID" id="37021790"/>
<dbReference type="PANTHER" id="PTHR23291:SF50">
    <property type="entry name" value="PROTEIN LIFEGUARD 4"/>
    <property type="match status" value="1"/>
</dbReference>
<dbReference type="STRING" id="1280837.A0A316V2N3"/>
<evidence type="ECO:0000256" key="5">
    <source>
        <dbReference type="RuleBase" id="RU004379"/>
    </source>
</evidence>
<keyword evidence="3 5" id="KW-1133">Transmembrane helix</keyword>
<feature type="compositionally biased region" description="Polar residues" evidence="6">
    <location>
        <begin position="22"/>
        <end position="35"/>
    </location>
</feature>
<evidence type="ECO:0000313" key="7">
    <source>
        <dbReference type="EMBL" id="PWN31258.1"/>
    </source>
</evidence>
<accession>A0A316V2N3</accession>
<dbReference type="FunCoup" id="A0A316V2N3">
    <property type="interactions" value="103"/>
</dbReference>
<dbReference type="RefSeq" id="XP_025351560.1">
    <property type="nucleotide sequence ID" value="XM_025500009.1"/>
</dbReference>
<dbReference type="InParanoid" id="A0A316V2N3"/>
<dbReference type="OrthoDB" id="7933078at2759"/>
<dbReference type="PANTHER" id="PTHR23291">
    <property type="entry name" value="BAX INHIBITOR-RELATED"/>
    <property type="match status" value="1"/>
</dbReference>
<organism evidence="7 8">
    <name type="scientific">Meira miltonrushii</name>
    <dbReference type="NCBI Taxonomy" id="1280837"/>
    <lineage>
        <taxon>Eukaryota</taxon>
        <taxon>Fungi</taxon>
        <taxon>Dikarya</taxon>
        <taxon>Basidiomycota</taxon>
        <taxon>Ustilaginomycotina</taxon>
        <taxon>Exobasidiomycetes</taxon>
        <taxon>Exobasidiales</taxon>
        <taxon>Brachybasidiaceae</taxon>
        <taxon>Meira</taxon>
    </lineage>
</organism>
<dbReference type="EMBL" id="KZ819614">
    <property type="protein sequence ID" value="PWN31258.1"/>
    <property type="molecule type" value="Genomic_DNA"/>
</dbReference>
<feature type="transmembrane region" description="Helical" evidence="5">
    <location>
        <begin position="215"/>
        <end position="233"/>
    </location>
</feature>
<comment type="similarity">
    <text evidence="5">Belongs to the BI1 family.</text>
</comment>
<feature type="transmembrane region" description="Helical" evidence="5">
    <location>
        <begin position="104"/>
        <end position="123"/>
    </location>
</feature>
<feature type="transmembrane region" description="Helical" evidence="5">
    <location>
        <begin position="158"/>
        <end position="177"/>
    </location>
</feature>
<dbReference type="InterPro" id="IPR006214">
    <property type="entry name" value="Bax_inhibitor_1-related"/>
</dbReference>
<dbReference type="AlphaFoldDB" id="A0A316V2N3"/>
<gene>
    <name evidence="7" type="ORF">FA14DRAFT_166196</name>
</gene>
<evidence type="ECO:0000256" key="6">
    <source>
        <dbReference type="SAM" id="MobiDB-lite"/>
    </source>
</evidence>
<evidence type="ECO:0000313" key="8">
    <source>
        <dbReference type="Proteomes" id="UP000245771"/>
    </source>
</evidence>
<feature type="transmembrane region" description="Helical" evidence="5">
    <location>
        <begin position="245"/>
        <end position="267"/>
    </location>
</feature>
<protein>
    <submittedName>
        <fullName evidence="7">Glutamate binding protein</fullName>
    </submittedName>
</protein>
<feature type="transmembrane region" description="Helical" evidence="5">
    <location>
        <begin position="73"/>
        <end position="92"/>
    </location>
</feature>
<sequence>MSYSQAPPTYTGPKTHSGGYQAISQEDNPGSSSQPLLHDAPREEGDIDPDDFKFGVTVEQSSPEIRQMFLKKVYSVLFIQLLATTVMAGIFSTPTVTTWVRQNTWSYIISMIASIVTMGFLFFKRHSHPLNFVLLGLFTTFEAFSLGLIVSYVSQTVVLQALIITLFTFLGLTLFTFQSRYDFSKMGPWLFGGLLFLVGAGFVQIFLPFSQAIDIAFAAGGCLIFSGYIIYDTHMILKRLSPEEWVLAVVSLYLDILNLFISVLRILNGTSNDN</sequence>
<keyword evidence="4 5" id="KW-0472">Membrane</keyword>
<evidence type="ECO:0000256" key="2">
    <source>
        <dbReference type="ARBA" id="ARBA00022692"/>
    </source>
</evidence>
<dbReference type="GO" id="GO:0016020">
    <property type="term" value="C:membrane"/>
    <property type="evidence" value="ECO:0007669"/>
    <property type="project" value="UniProtKB-SubCell"/>
</dbReference>